<evidence type="ECO:0000313" key="9">
    <source>
        <dbReference type="EMBL" id="RHJ88473.1"/>
    </source>
</evidence>
<dbReference type="STRING" id="1776384.GCA_900086585_04112"/>
<feature type="transmembrane region" description="Helical" evidence="8">
    <location>
        <begin position="289"/>
        <end position="307"/>
    </location>
</feature>
<keyword evidence="3" id="KW-0813">Transport</keyword>
<dbReference type="AlphaFoldDB" id="A0A415E499"/>
<evidence type="ECO:0000256" key="6">
    <source>
        <dbReference type="ARBA" id="ARBA00022989"/>
    </source>
</evidence>
<feature type="transmembrane region" description="Helical" evidence="8">
    <location>
        <begin position="248"/>
        <end position="269"/>
    </location>
</feature>
<accession>A0A415E499</accession>
<evidence type="ECO:0000256" key="2">
    <source>
        <dbReference type="ARBA" id="ARBA00007935"/>
    </source>
</evidence>
<evidence type="ECO:0000256" key="5">
    <source>
        <dbReference type="ARBA" id="ARBA00022692"/>
    </source>
</evidence>
<dbReference type="PANTHER" id="PTHR30472:SF25">
    <property type="entry name" value="ABC TRANSPORTER PERMEASE PROTEIN MJ0876-RELATED"/>
    <property type="match status" value="1"/>
</dbReference>
<keyword evidence="5 8" id="KW-0812">Transmembrane</keyword>
<dbReference type="CDD" id="cd06550">
    <property type="entry name" value="TM_ABC_iron-siderophores_like"/>
    <property type="match status" value="1"/>
</dbReference>
<name>A0A415E499_9FIRM</name>
<reference evidence="9 10" key="1">
    <citation type="submission" date="2018-08" db="EMBL/GenBank/DDBJ databases">
        <title>A genome reference for cultivated species of the human gut microbiota.</title>
        <authorList>
            <person name="Zou Y."/>
            <person name="Xue W."/>
            <person name="Luo G."/>
        </authorList>
    </citation>
    <scope>NUCLEOTIDE SEQUENCE [LARGE SCALE GENOMIC DNA]</scope>
    <source>
        <strain evidence="9 10">AM07-24</strain>
    </source>
</reference>
<keyword evidence="6 8" id="KW-1133">Transmembrane helix</keyword>
<feature type="transmembrane region" description="Helical" evidence="8">
    <location>
        <begin position="99"/>
        <end position="123"/>
    </location>
</feature>
<dbReference type="OrthoDB" id="9792889at2"/>
<dbReference type="Gene3D" id="1.10.3470.10">
    <property type="entry name" value="ABC transporter involved in vitamin B12 uptake, BtuC"/>
    <property type="match status" value="1"/>
</dbReference>
<evidence type="ECO:0000256" key="7">
    <source>
        <dbReference type="ARBA" id="ARBA00023136"/>
    </source>
</evidence>
<keyword evidence="7 8" id="KW-0472">Membrane</keyword>
<dbReference type="RefSeq" id="WP_118335146.1">
    <property type="nucleotide sequence ID" value="NZ_AP025567.1"/>
</dbReference>
<dbReference type="FunFam" id="1.10.3470.10:FF:000001">
    <property type="entry name" value="Vitamin B12 ABC transporter permease BtuC"/>
    <property type="match status" value="1"/>
</dbReference>
<evidence type="ECO:0000256" key="4">
    <source>
        <dbReference type="ARBA" id="ARBA00022475"/>
    </source>
</evidence>
<feature type="transmembrane region" description="Helical" evidence="8">
    <location>
        <begin position="129"/>
        <end position="147"/>
    </location>
</feature>
<dbReference type="InterPro" id="IPR000522">
    <property type="entry name" value="ABC_transptr_permease_BtuC"/>
</dbReference>
<keyword evidence="4" id="KW-1003">Cell membrane</keyword>
<sequence length="342" mass="36657">MKKRWIAAVIFSLLCVAAVILVCTFFGAADITIKDTLIVLTNKMTGLLETEADALGAKNTIIWDLRFPRSLLAFLVGGALALCGGVYQAIFKNPMADPFVLGISSGAAFGATIGIILAIPASFLGLNTISFFAFGGAILAIFFVYNIAKVGKQANTTSLLLCGIAVNQLLTAVISFAMLLSANQMKKIYFWTLGSFSSKGWDHVFNVLPYIIIGLIVIFLFAKELDIIVLGDETAIRFGIDVEKNKRILFIVTSLVMAACVSVSGIIGFVGLVSPHIVRLVWGPAHKKLLPMSFLLGGIVLCICDTISRSIIASEIPVGIVTAIIGAPFFIYLLRAKNTEVL</sequence>
<comment type="subcellular location">
    <subcellularLocation>
        <location evidence="1">Cell membrane</location>
        <topology evidence="1">Multi-pass membrane protein</topology>
    </subcellularLocation>
</comment>
<evidence type="ECO:0000256" key="3">
    <source>
        <dbReference type="ARBA" id="ARBA00022448"/>
    </source>
</evidence>
<dbReference type="GO" id="GO:0005886">
    <property type="term" value="C:plasma membrane"/>
    <property type="evidence" value="ECO:0007669"/>
    <property type="project" value="UniProtKB-SubCell"/>
</dbReference>
<feature type="transmembrane region" description="Helical" evidence="8">
    <location>
        <begin position="70"/>
        <end position="87"/>
    </location>
</feature>
<feature type="transmembrane region" description="Helical" evidence="8">
    <location>
        <begin position="316"/>
        <end position="334"/>
    </location>
</feature>
<evidence type="ECO:0000256" key="8">
    <source>
        <dbReference type="SAM" id="Phobius"/>
    </source>
</evidence>
<comment type="caution">
    <text evidence="9">The sequence shown here is derived from an EMBL/GenBank/DDBJ whole genome shotgun (WGS) entry which is preliminary data.</text>
</comment>
<dbReference type="EMBL" id="QRMS01000002">
    <property type="protein sequence ID" value="RHJ88473.1"/>
    <property type="molecule type" value="Genomic_DNA"/>
</dbReference>
<dbReference type="GO" id="GO:0022857">
    <property type="term" value="F:transmembrane transporter activity"/>
    <property type="evidence" value="ECO:0007669"/>
    <property type="project" value="InterPro"/>
</dbReference>
<dbReference type="GO" id="GO:0033214">
    <property type="term" value="P:siderophore-iron import into cell"/>
    <property type="evidence" value="ECO:0007669"/>
    <property type="project" value="TreeGrafter"/>
</dbReference>
<organism evidence="9 10">
    <name type="scientific">Emergencia timonensis</name>
    <dbReference type="NCBI Taxonomy" id="1776384"/>
    <lineage>
        <taxon>Bacteria</taxon>
        <taxon>Bacillati</taxon>
        <taxon>Bacillota</taxon>
        <taxon>Clostridia</taxon>
        <taxon>Peptostreptococcales</taxon>
        <taxon>Anaerovoracaceae</taxon>
        <taxon>Emergencia</taxon>
    </lineage>
</organism>
<dbReference type="InterPro" id="IPR037294">
    <property type="entry name" value="ABC_BtuC-like"/>
</dbReference>
<dbReference type="Pfam" id="PF01032">
    <property type="entry name" value="FecCD"/>
    <property type="match status" value="1"/>
</dbReference>
<keyword evidence="10" id="KW-1185">Reference proteome</keyword>
<evidence type="ECO:0000313" key="10">
    <source>
        <dbReference type="Proteomes" id="UP000284841"/>
    </source>
</evidence>
<feature type="transmembrane region" description="Helical" evidence="8">
    <location>
        <begin position="203"/>
        <end position="222"/>
    </location>
</feature>
<protein>
    <submittedName>
        <fullName evidence="9">Iron ABC transporter permease</fullName>
    </submittedName>
</protein>
<comment type="similarity">
    <text evidence="2">Belongs to the binding-protein-dependent transport system permease family. FecCD subfamily.</text>
</comment>
<dbReference type="PANTHER" id="PTHR30472">
    <property type="entry name" value="FERRIC ENTEROBACTIN TRANSPORT SYSTEM PERMEASE PROTEIN"/>
    <property type="match status" value="1"/>
</dbReference>
<feature type="transmembrane region" description="Helical" evidence="8">
    <location>
        <begin position="159"/>
        <end position="183"/>
    </location>
</feature>
<dbReference type="SUPFAM" id="SSF81345">
    <property type="entry name" value="ABC transporter involved in vitamin B12 uptake, BtuC"/>
    <property type="match status" value="1"/>
</dbReference>
<gene>
    <name evidence="9" type="ORF">DW099_08805</name>
</gene>
<dbReference type="Proteomes" id="UP000284841">
    <property type="component" value="Unassembled WGS sequence"/>
</dbReference>
<evidence type="ECO:0000256" key="1">
    <source>
        <dbReference type="ARBA" id="ARBA00004651"/>
    </source>
</evidence>
<proteinExistence type="inferred from homology"/>